<reference evidence="1 2" key="1">
    <citation type="submission" date="2019-10" db="EMBL/GenBank/DDBJ databases">
        <title>Assembly and Annotation for the nematode Trichostrongylus colubriformis.</title>
        <authorList>
            <person name="Martin J."/>
        </authorList>
    </citation>
    <scope>NUCLEOTIDE SEQUENCE [LARGE SCALE GENOMIC DNA]</scope>
    <source>
        <strain evidence="1">G859</strain>
        <tissue evidence="1">Whole worm</tissue>
    </source>
</reference>
<organism evidence="1 2">
    <name type="scientific">Trichostrongylus colubriformis</name>
    <name type="common">Black scour worm</name>
    <dbReference type="NCBI Taxonomy" id="6319"/>
    <lineage>
        <taxon>Eukaryota</taxon>
        <taxon>Metazoa</taxon>
        <taxon>Ecdysozoa</taxon>
        <taxon>Nematoda</taxon>
        <taxon>Chromadorea</taxon>
        <taxon>Rhabditida</taxon>
        <taxon>Rhabditina</taxon>
        <taxon>Rhabditomorpha</taxon>
        <taxon>Strongyloidea</taxon>
        <taxon>Trichostrongylidae</taxon>
        <taxon>Trichostrongylus</taxon>
    </lineage>
</organism>
<gene>
    <name evidence="1" type="ORF">GCK32_017211</name>
</gene>
<feature type="non-terminal residue" evidence="1">
    <location>
        <position position="1"/>
    </location>
</feature>
<proteinExistence type="predicted"/>
<evidence type="ECO:0000313" key="2">
    <source>
        <dbReference type="Proteomes" id="UP001331761"/>
    </source>
</evidence>
<evidence type="ECO:0000313" key="1">
    <source>
        <dbReference type="EMBL" id="KAK5986380.1"/>
    </source>
</evidence>
<dbReference type="Proteomes" id="UP001331761">
    <property type="component" value="Unassembled WGS sequence"/>
</dbReference>
<accession>A0AAN8G915</accession>
<protein>
    <submittedName>
        <fullName evidence="1">Uncharacterized protein</fullName>
    </submittedName>
</protein>
<keyword evidence="2" id="KW-1185">Reference proteome</keyword>
<comment type="caution">
    <text evidence="1">The sequence shown here is derived from an EMBL/GenBank/DDBJ whole genome shotgun (WGS) entry which is preliminary data.</text>
</comment>
<name>A0AAN8G915_TRICO</name>
<dbReference type="AlphaFoldDB" id="A0AAN8G915"/>
<dbReference type="EMBL" id="WIXE01000652">
    <property type="protein sequence ID" value="KAK5986380.1"/>
    <property type="molecule type" value="Genomic_DNA"/>
</dbReference>
<sequence length="109" mass="12478">STFISVQSPSRRSKNLPSLERVYQTAKTRRENVEQQRQLAFLPIMAAAKGIYGRGRMNELNDVYSRMGEHAPHGMIELCFPEGFTNKKELPACTRIRLLTPEDIAREDL</sequence>